<dbReference type="RefSeq" id="WP_369778318.1">
    <property type="nucleotide sequence ID" value="NZ_CP165727.1"/>
</dbReference>
<dbReference type="EMBL" id="CP165727">
    <property type="protein sequence ID" value="XDV65277.1"/>
    <property type="molecule type" value="Genomic_DNA"/>
</dbReference>
<dbReference type="AlphaFoldDB" id="A0AB39Y860"/>
<gene>
    <name evidence="1" type="ORF">AB5J51_21120</name>
</gene>
<accession>A0AB39Y860</accession>
<dbReference type="InterPro" id="IPR045677">
    <property type="entry name" value="DUF6197"/>
</dbReference>
<name>A0AB39Y860_9ACTN</name>
<protein>
    <submittedName>
        <fullName evidence="1">Uncharacterized protein</fullName>
    </submittedName>
</protein>
<sequence length="199" mass="21455">MSTRTVPSATPQLDHLAFTADVLVGEIERYLAARVRTAHPLVTKTTAELVAEALGEFAASPAPVAAPAPQLRPPAAILRHLPDWCLSLPVVRAWHGGGRYITAAESLELTALVIEAFGWARGSQRDQQGGRCIFGAQYALHRLGYGDVHTMRLASGYLQNTLGAEAGSYQVWNSHPDRTREQVLALVRAAAANARRDGQ</sequence>
<dbReference type="Pfam" id="PF19698">
    <property type="entry name" value="DUF6197"/>
    <property type="match status" value="1"/>
</dbReference>
<proteinExistence type="predicted"/>
<organism evidence="1">
    <name type="scientific">Streptomyces sp. R33</name>
    <dbReference type="NCBI Taxonomy" id="3238629"/>
    <lineage>
        <taxon>Bacteria</taxon>
        <taxon>Bacillati</taxon>
        <taxon>Actinomycetota</taxon>
        <taxon>Actinomycetes</taxon>
        <taxon>Kitasatosporales</taxon>
        <taxon>Streptomycetaceae</taxon>
        <taxon>Streptomyces</taxon>
    </lineage>
</organism>
<evidence type="ECO:0000313" key="1">
    <source>
        <dbReference type="EMBL" id="XDV65277.1"/>
    </source>
</evidence>
<reference evidence="1" key="1">
    <citation type="submission" date="2024-08" db="EMBL/GenBank/DDBJ databases">
        <authorList>
            <person name="Yu S.T."/>
        </authorList>
    </citation>
    <scope>NUCLEOTIDE SEQUENCE</scope>
    <source>
        <strain evidence="1">R33</strain>
    </source>
</reference>